<dbReference type="AlphaFoldDB" id="A0A6H1ZTD6"/>
<name>A0A6H1ZTD6_9ZZZZ</name>
<dbReference type="InterPro" id="IPR057116">
    <property type="entry name" value="Pam3_gp32"/>
</dbReference>
<proteinExistence type="predicted"/>
<evidence type="ECO:0008006" key="4">
    <source>
        <dbReference type="Google" id="ProtNLM"/>
    </source>
</evidence>
<sequence>MNKVYVINKSSHDFSSAKKFGKLVYCSEGRMNRFNTNDLIRKFSDVMRNSSENDYILPCSLNVANTIAGAIFASKHRKLNLLLFKPSTGEYVERAHVLR</sequence>
<dbReference type="EMBL" id="MT141159">
    <property type="protein sequence ID" value="QJA55435.1"/>
    <property type="molecule type" value="Genomic_DNA"/>
</dbReference>
<protein>
    <recommendedName>
        <fullName evidence="4">Tryptophan synthase beta chain-like PALP domain-containing protein</fullName>
    </recommendedName>
</protein>
<dbReference type="EMBL" id="MT144775">
    <property type="protein sequence ID" value="QJH99200.1"/>
    <property type="molecule type" value="Genomic_DNA"/>
</dbReference>
<accession>A0A6H1ZTD6</accession>
<evidence type="ECO:0000313" key="1">
    <source>
        <dbReference type="EMBL" id="QJA50671.1"/>
    </source>
</evidence>
<dbReference type="Pfam" id="PF23992">
    <property type="entry name" value="Pam3_gp32"/>
    <property type="match status" value="1"/>
</dbReference>
<organism evidence="1">
    <name type="scientific">viral metagenome</name>
    <dbReference type="NCBI Taxonomy" id="1070528"/>
    <lineage>
        <taxon>unclassified sequences</taxon>
        <taxon>metagenomes</taxon>
        <taxon>organismal metagenomes</taxon>
    </lineage>
</organism>
<dbReference type="EMBL" id="MT144210">
    <property type="protein sequence ID" value="QJA50671.1"/>
    <property type="molecule type" value="Genomic_DNA"/>
</dbReference>
<evidence type="ECO:0000313" key="2">
    <source>
        <dbReference type="EMBL" id="QJA55435.1"/>
    </source>
</evidence>
<evidence type="ECO:0000313" key="3">
    <source>
        <dbReference type="EMBL" id="QJH99200.1"/>
    </source>
</evidence>
<reference evidence="1" key="1">
    <citation type="submission" date="2020-03" db="EMBL/GenBank/DDBJ databases">
        <title>The deep terrestrial virosphere.</title>
        <authorList>
            <person name="Holmfeldt K."/>
            <person name="Nilsson E."/>
            <person name="Simone D."/>
            <person name="Lopez-Fernandez M."/>
            <person name="Wu X."/>
            <person name="de Brujin I."/>
            <person name="Lundin D."/>
            <person name="Andersson A."/>
            <person name="Bertilsson S."/>
            <person name="Dopson M."/>
        </authorList>
    </citation>
    <scope>NUCLEOTIDE SEQUENCE</scope>
    <source>
        <strain evidence="2">MM415B02047</strain>
        <strain evidence="1">TM448A01855</strain>
        <strain evidence="3">TM448B01525</strain>
    </source>
</reference>
<gene>
    <name evidence="2" type="ORF">MM415B02047_0004</name>
    <name evidence="1" type="ORF">TM448A01855_0011</name>
    <name evidence="3" type="ORF">TM448B01525_0006</name>
</gene>